<dbReference type="Proteomes" id="UP000451233">
    <property type="component" value="Unassembled WGS sequence"/>
</dbReference>
<proteinExistence type="predicted"/>
<dbReference type="RefSeq" id="WP_160908155.1">
    <property type="nucleotide sequence ID" value="NZ_WVHS01000004.1"/>
</dbReference>
<keyword evidence="2" id="KW-1185">Reference proteome</keyword>
<accession>A0A7K1Y1N4</accession>
<protein>
    <recommendedName>
        <fullName evidence="3">Lipoprotein</fullName>
    </recommendedName>
</protein>
<dbReference type="AlphaFoldDB" id="A0A7K1Y1N4"/>
<name>A0A7K1Y1N4_9SPHI</name>
<reference evidence="1 2" key="1">
    <citation type="submission" date="2019-11" db="EMBL/GenBank/DDBJ databases">
        <title>Pedobacter sp. HMF7056 Genome sequencing and assembly.</title>
        <authorList>
            <person name="Kang H."/>
            <person name="Kim H."/>
            <person name="Joh K."/>
        </authorList>
    </citation>
    <scope>NUCLEOTIDE SEQUENCE [LARGE SCALE GENOMIC DNA]</scope>
    <source>
        <strain evidence="1 2">HMF7056</strain>
    </source>
</reference>
<gene>
    <name evidence="1" type="ORF">GS398_17775</name>
</gene>
<dbReference type="EMBL" id="WVHS01000004">
    <property type="protein sequence ID" value="MXV17155.1"/>
    <property type="molecule type" value="Genomic_DNA"/>
</dbReference>
<evidence type="ECO:0000313" key="1">
    <source>
        <dbReference type="EMBL" id="MXV17155.1"/>
    </source>
</evidence>
<evidence type="ECO:0000313" key="2">
    <source>
        <dbReference type="Proteomes" id="UP000451233"/>
    </source>
</evidence>
<evidence type="ECO:0008006" key="3">
    <source>
        <dbReference type="Google" id="ProtNLM"/>
    </source>
</evidence>
<sequence length="168" mass="18314">MKKLIYLFVIFLLFGCGKGAYPGKVDIYLLKSHSQFTTGTAYPYITAITNAVLSDTILVKSEQIVSYDSTTHVFTTKKGALNSLKNFGSNRAFAVTVNKEIVYCGQFRPGYLSSIVTGIASINPAFSEGTEKLGIQYVSVAGSAVIAQLDKRNDIRITGLLKQQGRLK</sequence>
<dbReference type="PROSITE" id="PS51257">
    <property type="entry name" value="PROKAR_LIPOPROTEIN"/>
    <property type="match status" value="1"/>
</dbReference>
<comment type="caution">
    <text evidence="1">The sequence shown here is derived from an EMBL/GenBank/DDBJ whole genome shotgun (WGS) entry which is preliminary data.</text>
</comment>
<organism evidence="1 2">
    <name type="scientific">Hufsiella ginkgonis</name>
    <dbReference type="NCBI Taxonomy" id="2695274"/>
    <lineage>
        <taxon>Bacteria</taxon>
        <taxon>Pseudomonadati</taxon>
        <taxon>Bacteroidota</taxon>
        <taxon>Sphingobacteriia</taxon>
        <taxon>Sphingobacteriales</taxon>
        <taxon>Sphingobacteriaceae</taxon>
        <taxon>Hufsiella</taxon>
    </lineage>
</organism>